<protein>
    <recommendedName>
        <fullName evidence="2">Glycosyl transferase family 1 domain-containing protein</fullName>
    </recommendedName>
</protein>
<dbReference type="PANTHER" id="PTHR46401:SF2">
    <property type="entry name" value="GLYCOSYLTRANSFERASE WBBK-RELATED"/>
    <property type="match status" value="1"/>
</dbReference>
<dbReference type="InterPro" id="IPR001296">
    <property type="entry name" value="Glyco_trans_1"/>
</dbReference>
<keyword evidence="4" id="KW-1185">Reference proteome</keyword>
<feature type="domain" description="Glycosyl transferase family 1" evidence="2">
    <location>
        <begin position="194"/>
        <end position="350"/>
    </location>
</feature>
<reference evidence="4" key="1">
    <citation type="submission" date="2017-05" db="EMBL/GenBank/DDBJ databases">
        <title>Complete and WGS of Bordetella genogroups.</title>
        <authorList>
            <person name="Spilker T."/>
            <person name="Lipuma J."/>
        </authorList>
    </citation>
    <scope>NUCLEOTIDE SEQUENCE [LARGE SCALE GENOMIC DNA]</scope>
    <source>
        <strain evidence="4">AU8256</strain>
    </source>
</reference>
<evidence type="ECO:0000313" key="3">
    <source>
        <dbReference type="EMBL" id="OZI75703.1"/>
    </source>
</evidence>
<evidence type="ECO:0000313" key="4">
    <source>
        <dbReference type="Proteomes" id="UP000215633"/>
    </source>
</evidence>
<comment type="caution">
    <text evidence="3">The sequence shown here is derived from an EMBL/GenBank/DDBJ whole genome shotgun (WGS) entry which is preliminary data.</text>
</comment>
<dbReference type="Proteomes" id="UP000215633">
    <property type="component" value="Unassembled WGS sequence"/>
</dbReference>
<dbReference type="GO" id="GO:0016757">
    <property type="term" value="F:glycosyltransferase activity"/>
    <property type="evidence" value="ECO:0007669"/>
    <property type="project" value="InterPro"/>
</dbReference>
<accession>A0A261VR24</accession>
<dbReference type="CDD" id="cd03801">
    <property type="entry name" value="GT4_PimA-like"/>
    <property type="match status" value="1"/>
</dbReference>
<dbReference type="RefSeq" id="WP_028356209.1">
    <property type="nucleotide sequence ID" value="NZ_NEVT01000006.1"/>
</dbReference>
<dbReference type="GO" id="GO:0009103">
    <property type="term" value="P:lipopolysaccharide biosynthetic process"/>
    <property type="evidence" value="ECO:0007669"/>
    <property type="project" value="TreeGrafter"/>
</dbReference>
<dbReference type="EMBL" id="NEVT01000006">
    <property type="protein sequence ID" value="OZI75703.1"/>
    <property type="molecule type" value="Genomic_DNA"/>
</dbReference>
<organism evidence="3 4">
    <name type="scientific">Bordetella genomosp. 2</name>
    <dbReference type="NCBI Taxonomy" id="1983456"/>
    <lineage>
        <taxon>Bacteria</taxon>
        <taxon>Pseudomonadati</taxon>
        <taxon>Pseudomonadota</taxon>
        <taxon>Betaproteobacteria</taxon>
        <taxon>Burkholderiales</taxon>
        <taxon>Alcaligenaceae</taxon>
        <taxon>Bordetella</taxon>
    </lineage>
</organism>
<sequence>MRIDDLASGAQSWPNAFVSAVLAGSAANDGLPDVLMYYPVAQVNPYQQLLYSEAEAHGLSVLPVLNLDDIGQVAWRDHAVIHLHWLSGILQKATTPDEADNCVAHYKEQLALWRSRGLRVVWTIHNIMPHRIKWHDAELALRRLTAEAADLIHVMNDDTERLVAPYFHLDPRKVVRVPHPSYGDWYANVVSTHQSRQDLGLEPDDYVFLSFGSIQPYKGLAELIDAYDTFRSREPSKRCVLLIAGQVDDEAYFAELRAKARGRQDIHLLPGNVRDQRVQVLFNACNVVVAPYLATLNSGVALLSATFRRMVVAPATGGMAEVFADDPTLLYADDQPDALAGALQRALRHRPPPGLFDDILARHDPVLLSGKFCTAVRKVLSSSMQESVAC</sequence>
<dbReference type="SUPFAM" id="SSF53756">
    <property type="entry name" value="UDP-Glycosyltransferase/glycogen phosphorylase"/>
    <property type="match status" value="1"/>
</dbReference>
<gene>
    <name evidence="3" type="ORF">CAL24_10770</name>
</gene>
<dbReference type="Pfam" id="PF00534">
    <property type="entry name" value="Glycos_transf_1"/>
    <property type="match status" value="1"/>
</dbReference>
<keyword evidence="1" id="KW-0808">Transferase</keyword>
<proteinExistence type="predicted"/>
<dbReference type="AlphaFoldDB" id="A0A261VR24"/>
<dbReference type="Gene3D" id="3.40.50.2000">
    <property type="entry name" value="Glycogen Phosphorylase B"/>
    <property type="match status" value="1"/>
</dbReference>
<dbReference type="PANTHER" id="PTHR46401">
    <property type="entry name" value="GLYCOSYLTRANSFERASE WBBK-RELATED"/>
    <property type="match status" value="1"/>
</dbReference>
<evidence type="ECO:0000256" key="1">
    <source>
        <dbReference type="ARBA" id="ARBA00022679"/>
    </source>
</evidence>
<evidence type="ECO:0000259" key="2">
    <source>
        <dbReference type="Pfam" id="PF00534"/>
    </source>
</evidence>
<name>A0A261VR24_9BORD</name>